<dbReference type="AlphaFoldDB" id="A0A8S1PFS2"/>
<dbReference type="EMBL" id="CAJJDN010000075">
    <property type="protein sequence ID" value="CAD8101278.1"/>
    <property type="molecule type" value="Genomic_DNA"/>
</dbReference>
<reference evidence="1" key="1">
    <citation type="submission" date="2021-01" db="EMBL/GenBank/DDBJ databases">
        <authorList>
            <consortium name="Genoscope - CEA"/>
            <person name="William W."/>
        </authorList>
    </citation>
    <scope>NUCLEOTIDE SEQUENCE</scope>
</reference>
<protein>
    <submittedName>
        <fullName evidence="1">Uncharacterized protein</fullName>
    </submittedName>
</protein>
<keyword evidence="2" id="KW-1185">Reference proteome</keyword>
<evidence type="ECO:0000313" key="2">
    <source>
        <dbReference type="Proteomes" id="UP000692954"/>
    </source>
</evidence>
<accession>A0A8S1PFS2</accession>
<gene>
    <name evidence="1" type="ORF">PSON_ATCC_30995.1.T0750193</name>
</gene>
<dbReference type="Proteomes" id="UP000692954">
    <property type="component" value="Unassembled WGS sequence"/>
</dbReference>
<comment type="caution">
    <text evidence="1">The sequence shown here is derived from an EMBL/GenBank/DDBJ whole genome shotgun (WGS) entry which is preliminary data.</text>
</comment>
<dbReference type="OrthoDB" id="314914at2759"/>
<name>A0A8S1PFS2_9CILI</name>
<evidence type="ECO:0000313" key="1">
    <source>
        <dbReference type="EMBL" id="CAD8101278.1"/>
    </source>
</evidence>
<organism evidence="1 2">
    <name type="scientific">Paramecium sonneborni</name>
    <dbReference type="NCBI Taxonomy" id="65129"/>
    <lineage>
        <taxon>Eukaryota</taxon>
        <taxon>Sar</taxon>
        <taxon>Alveolata</taxon>
        <taxon>Ciliophora</taxon>
        <taxon>Intramacronucleata</taxon>
        <taxon>Oligohymenophorea</taxon>
        <taxon>Peniculida</taxon>
        <taxon>Parameciidae</taxon>
        <taxon>Paramecium</taxon>
    </lineage>
</organism>
<sequence length="286" mass="34397">MNRRIVQIFGVQGYPQFISEQFQQHYQKLLFVQFQLFHQRPYENPLHLQNQLTICIFQNYHQFQTLKNSIRILKHQNIPFYVLGIGCPPLDDTQEQEIIFHYNFVIQKNFIKINPQIQLNQRISRIHKNVVIFLEFIYKYFCLKQMDLEKYLARFPNSNTNLNKFIQKDILNLQCTYIPPIVILHKQSQKIDFSEVMSLLQNFQNYNTRDFRQSHLDFDGKTFYVTIHDEKKCILKDGEDNALVIINSQNIITVGLIDSFSKCKKYFLQTLYLSDKLKNDNYKQLF</sequence>
<proteinExistence type="predicted"/>